<name>A0A399SFX9_9BACT</name>
<sequence>MTMKSILRLLAMVATTSAVFAACNSKNQETTQDKQATTLAAVEVPENTAALQDTIKGSIPSVATGKIGEANLKLTYHAPGVKGRTIWGGLVAYDQVWVTGAHMATTLETDKAIVIGGKEIPAGKYALFTIPGREEWTLIINKNYKQHLADNYDQKDDLVRIQVKPTTLEQHQERLKYEINSKSSTEGVINISWDKLGITAPVKTAS</sequence>
<organism evidence="2 3">
    <name type="scientific">Pontibacter oryzae</name>
    <dbReference type="NCBI Taxonomy" id="2304593"/>
    <lineage>
        <taxon>Bacteria</taxon>
        <taxon>Pseudomonadati</taxon>
        <taxon>Bacteroidota</taxon>
        <taxon>Cytophagia</taxon>
        <taxon>Cytophagales</taxon>
        <taxon>Hymenobacteraceae</taxon>
        <taxon>Pontibacter</taxon>
    </lineage>
</organism>
<keyword evidence="3" id="KW-1185">Reference proteome</keyword>
<comment type="caution">
    <text evidence="2">The sequence shown here is derived from an EMBL/GenBank/DDBJ whole genome shotgun (WGS) entry which is preliminary data.</text>
</comment>
<evidence type="ECO:0000313" key="2">
    <source>
        <dbReference type="EMBL" id="RIJ42041.1"/>
    </source>
</evidence>
<dbReference type="PROSITE" id="PS51257">
    <property type="entry name" value="PROKAR_LIPOPROTEIN"/>
    <property type="match status" value="1"/>
</dbReference>
<proteinExistence type="predicted"/>
<dbReference type="AlphaFoldDB" id="A0A399SFX9"/>
<dbReference type="Proteomes" id="UP000266005">
    <property type="component" value="Unassembled WGS sequence"/>
</dbReference>
<dbReference type="EMBL" id="QWGE01000002">
    <property type="protein sequence ID" value="RIJ42041.1"/>
    <property type="molecule type" value="Genomic_DNA"/>
</dbReference>
<keyword evidence="1" id="KW-0732">Signal</keyword>
<gene>
    <name evidence="2" type="ORF">D1627_08580</name>
</gene>
<dbReference type="Pfam" id="PF11138">
    <property type="entry name" value="DUF2911"/>
    <property type="match status" value="1"/>
</dbReference>
<accession>A0A399SFX9</accession>
<evidence type="ECO:0000313" key="3">
    <source>
        <dbReference type="Proteomes" id="UP000266005"/>
    </source>
</evidence>
<dbReference type="InterPro" id="IPR021314">
    <property type="entry name" value="DUF2911"/>
</dbReference>
<reference evidence="3" key="1">
    <citation type="submission" date="2018-08" db="EMBL/GenBank/DDBJ databases">
        <title>Mucilaginibacter sp. MYSH2.</title>
        <authorList>
            <person name="Seo T."/>
        </authorList>
    </citation>
    <scope>NUCLEOTIDE SEQUENCE [LARGE SCALE GENOMIC DNA]</scope>
    <source>
        <strain evidence="3">KIRAN</strain>
    </source>
</reference>
<feature type="signal peptide" evidence="1">
    <location>
        <begin position="1"/>
        <end position="21"/>
    </location>
</feature>
<dbReference type="OrthoDB" id="195456at2"/>
<protein>
    <submittedName>
        <fullName evidence="2">DUF2911 domain-containing protein</fullName>
    </submittedName>
</protein>
<evidence type="ECO:0000256" key="1">
    <source>
        <dbReference type="SAM" id="SignalP"/>
    </source>
</evidence>
<feature type="chain" id="PRO_5017254891" evidence="1">
    <location>
        <begin position="22"/>
        <end position="206"/>
    </location>
</feature>